<name>A0A010SCW7_PSEFL</name>
<dbReference type="Gene3D" id="2.60.40.3910">
    <property type="entry name" value="Inclusion body protein"/>
    <property type="match status" value="1"/>
</dbReference>
<evidence type="ECO:0000313" key="2">
    <source>
        <dbReference type="Proteomes" id="UP000022611"/>
    </source>
</evidence>
<dbReference type="EMBL" id="AFOY02000028">
    <property type="protein sequence ID" value="EXF91115.1"/>
    <property type="molecule type" value="Genomic_DNA"/>
</dbReference>
<dbReference type="HOGENOM" id="CLU_108026_3_0_6"/>
<protein>
    <submittedName>
        <fullName evidence="1">Membrane protein</fullName>
    </submittedName>
</protein>
<dbReference type="OrthoDB" id="6867337at2"/>
<organism evidence="1 2">
    <name type="scientific">Pseudomonas fluorescens HK44</name>
    <dbReference type="NCBI Taxonomy" id="1042209"/>
    <lineage>
        <taxon>Bacteria</taxon>
        <taxon>Pseudomonadati</taxon>
        <taxon>Pseudomonadota</taxon>
        <taxon>Gammaproteobacteria</taxon>
        <taxon>Pseudomonadales</taxon>
        <taxon>Pseudomonadaceae</taxon>
        <taxon>Pseudomonas</taxon>
    </lineage>
</organism>
<dbReference type="InterPro" id="IPR038712">
    <property type="entry name" value="PixA-like_sf"/>
</dbReference>
<gene>
    <name evidence="1" type="ORF">HK44_019745</name>
</gene>
<dbReference type="RefSeq" id="WP_019692247.1">
    <property type="nucleotide sequence ID" value="NZ_AFOY02000028.1"/>
</dbReference>
<evidence type="ECO:0000313" key="1">
    <source>
        <dbReference type="EMBL" id="EXF91115.1"/>
    </source>
</evidence>
<dbReference type="Proteomes" id="UP000022611">
    <property type="component" value="Unassembled WGS sequence"/>
</dbReference>
<dbReference type="PATRIC" id="fig|1042209.11.peg.6121"/>
<sequence length="179" mass="19245">MSTDTSAIPSPTTEQATNVLLIVDAESLLTRYPQPSLDPQNPTAIDNGFIFTIGATQRTTPAAKGICLELATNSGKTVHLRGRTVGLHAEHSVVFYDLSVGDAGVLSKPQLEVHRGLTLPALNPGTLTEPLPVKADDHYWHFQQLSIGVEQCKLNFMLVNSSCEVLGYFSWTVGAKLSG</sequence>
<dbReference type="InterPro" id="IPR021087">
    <property type="entry name" value="Uncharacterised_PixA/AidA"/>
</dbReference>
<accession>A0A010SCW7</accession>
<reference evidence="1 2" key="1">
    <citation type="journal article" date="2011" name="J. Bacteriol.">
        <title>Draft genome sequence of the polycyclic aromatic hydrocarbon-degrading, genetically engineered bioluminescent bioreporter Pseudomonas fluorescens HK44.</title>
        <authorList>
            <person name="Chauhan A."/>
            <person name="Layton A.C."/>
            <person name="Williams D.E."/>
            <person name="Smartt A.E."/>
            <person name="Ripp S."/>
            <person name="Karpinets T.V."/>
            <person name="Brown S.D."/>
            <person name="Sayler G.S."/>
        </authorList>
    </citation>
    <scope>NUCLEOTIDE SEQUENCE [LARGE SCALE GENOMIC DNA]</scope>
    <source>
        <strain evidence="1 2">HK44</strain>
    </source>
</reference>
<proteinExistence type="predicted"/>
<comment type="caution">
    <text evidence="1">The sequence shown here is derived from an EMBL/GenBank/DDBJ whole genome shotgun (WGS) entry which is preliminary data.</text>
</comment>
<dbReference type="Pfam" id="PF12306">
    <property type="entry name" value="PixA"/>
    <property type="match status" value="1"/>
</dbReference>
<dbReference type="AlphaFoldDB" id="A0A010SCW7"/>